<proteinExistence type="predicted"/>
<evidence type="ECO:0000313" key="1">
    <source>
        <dbReference type="EMBL" id="DAD44906.1"/>
    </source>
</evidence>
<sequence>MELHVIEAAISFFGERGFSILSTFSDSLSSVNLLNYGSVNVGMKLWHVVDQILFCSISLDVKFNYIYIYI</sequence>
<reference evidence="1 2" key="1">
    <citation type="journal article" date="2020" name="Mol. Biol. Evol.">
        <title>Distinct Expression and Methylation Patterns for Genes with Different Fates following a Single Whole-Genome Duplication in Flowering Plants.</title>
        <authorList>
            <person name="Shi T."/>
            <person name="Rahmani R.S."/>
            <person name="Gugger P.F."/>
            <person name="Wang M."/>
            <person name="Li H."/>
            <person name="Zhang Y."/>
            <person name="Li Z."/>
            <person name="Wang Q."/>
            <person name="Van de Peer Y."/>
            <person name="Marchal K."/>
            <person name="Chen J."/>
        </authorList>
    </citation>
    <scope>NUCLEOTIDE SEQUENCE [LARGE SCALE GENOMIC DNA]</scope>
    <source>
        <tissue evidence="1">Leaf</tissue>
    </source>
</reference>
<name>A0A822ZPQ4_NELNU</name>
<organism evidence="1 2">
    <name type="scientific">Nelumbo nucifera</name>
    <name type="common">Sacred lotus</name>
    <dbReference type="NCBI Taxonomy" id="4432"/>
    <lineage>
        <taxon>Eukaryota</taxon>
        <taxon>Viridiplantae</taxon>
        <taxon>Streptophyta</taxon>
        <taxon>Embryophyta</taxon>
        <taxon>Tracheophyta</taxon>
        <taxon>Spermatophyta</taxon>
        <taxon>Magnoliopsida</taxon>
        <taxon>Proteales</taxon>
        <taxon>Nelumbonaceae</taxon>
        <taxon>Nelumbo</taxon>
    </lineage>
</organism>
<gene>
    <name evidence="1" type="ORF">HUJ06_003136</name>
</gene>
<dbReference type="AlphaFoldDB" id="A0A822ZPQ4"/>
<dbReference type="Proteomes" id="UP000607653">
    <property type="component" value="Unassembled WGS sequence"/>
</dbReference>
<keyword evidence="2" id="KW-1185">Reference proteome</keyword>
<evidence type="ECO:0000313" key="2">
    <source>
        <dbReference type="Proteomes" id="UP000607653"/>
    </source>
</evidence>
<accession>A0A822ZPQ4</accession>
<protein>
    <submittedName>
        <fullName evidence="1">Uncharacterized protein</fullName>
    </submittedName>
</protein>
<dbReference type="EMBL" id="DUZY01000007">
    <property type="protein sequence ID" value="DAD44906.1"/>
    <property type="molecule type" value="Genomic_DNA"/>
</dbReference>
<comment type="caution">
    <text evidence="1">The sequence shown here is derived from an EMBL/GenBank/DDBJ whole genome shotgun (WGS) entry which is preliminary data.</text>
</comment>